<dbReference type="InParanoid" id="D8UAN8"/>
<sequence>MTEAPPLALARFLSEVWDPACCSKALRAQADEAAATAGPGVVAGLLPVAASTAAGLGLGILAGAGARAPRRLVDSAAKLHYKVNNNDIVELHYSDSVVSYIDVARVDTARMDKVRVVDCIRLWAKMAMSDAVDKDRAKAPSPLLVSGLVKTGKSFTLEHVVPAVVVEVLRQQGGEGPLAGMVALRLNCGLLHRQASAKAMLLDLLGVLLSWARKEHVPMREGALEAAEDVLVRHFFSTDPGLLGHTIREFLKAVEVPVLVLCDEMQSLFLPTIDGKLDASGAAYIRDSFMKPLLVYGSHTMLWCITGSSMVLTWISLANMPPNGYTVITGASAVNLPATYRPEHMSLAWELLKSSKAGVQLDPKLLELCPPSIALLTVLVEDWIDALPPLGLDVAAFVHGFMRMKLIDESRKEWKLGLEGMPLSQHIAVLDLAFPDVGARLDTNLHPGLQQFLEPHLERKTDGCYYFRDLHQRQIARLVINQDGTLRDSWSSLEFSATLMQLDTMVNLLRLGEAADYLLGPRASRRWEQEKPPAGMDEFTAKLQAIADEIATKLASDQGGMVLGLQELWERQSWFQKVLSSKWNDRLQNDYKQARCTHLAMLVFYLRLSRNMLVHVKPWDQEHNIPVDVDVIEALPMVLGQSLFDFNEDIVRVLRVLSCHTMEKDMQFCAQLSGSGGGSIEGLTDDEGSSSGGLSGSTGGSSSGAQHGGSSDARPGGSSGTQPGNSSGTQPGSSSGTPPGGHRGTQPGGRRGTPPSGHRGTPPGSRRGTPPGGRRGTPPGGHRGTQPGGRRGTPPGGHRGTQPNGCSGTQPNGHSGTWHGSGSSSARCGSSGVMAMSDKCPPVCLGPAAGCGQHGLLVHTTGRHGMWGQGGLRVATLAPRVHVQRSLYAPSAAIVLRLPR</sequence>
<dbReference type="eggNOG" id="ENOG502SCT8">
    <property type="taxonomic scope" value="Eukaryota"/>
</dbReference>
<feature type="region of interest" description="Disordered" evidence="1">
    <location>
        <begin position="679"/>
        <end position="830"/>
    </location>
</feature>
<dbReference type="RefSeq" id="XP_002955761.1">
    <property type="nucleotide sequence ID" value="XM_002955715.1"/>
</dbReference>
<feature type="compositionally biased region" description="Low complexity" evidence="1">
    <location>
        <begin position="752"/>
        <end position="769"/>
    </location>
</feature>
<evidence type="ECO:0000313" key="2">
    <source>
        <dbReference type="EMBL" id="EFJ43186.1"/>
    </source>
</evidence>
<name>D8UAN8_VOLCA</name>
<dbReference type="EMBL" id="GL378375">
    <property type="protein sequence ID" value="EFJ43186.1"/>
    <property type="molecule type" value="Genomic_DNA"/>
</dbReference>
<dbReference type="GeneID" id="9614419"/>
<feature type="compositionally biased region" description="Low complexity" evidence="1">
    <location>
        <begin position="722"/>
        <end position="737"/>
    </location>
</feature>
<dbReference type="KEGG" id="vcn:VOLCADRAFT_96646"/>
<dbReference type="Proteomes" id="UP000001058">
    <property type="component" value="Unassembled WGS sequence"/>
</dbReference>
<dbReference type="AlphaFoldDB" id="D8UAN8"/>
<gene>
    <name evidence="2" type="ORF">VOLCADRAFT_96646</name>
</gene>
<feature type="compositionally biased region" description="Gly residues" evidence="1">
    <location>
        <begin position="690"/>
        <end position="702"/>
    </location>
</feature>
<evidence type="ECO:0000313" key="3">
    <source>
        <dbReference type="Proteomes" id="UP000001058"/>
    </source>
</evidence>
<dbReference type="OrthoDB" id="537650at2759"/>
<keyword evidence="3" id="KW-1185">Reference proteome</keyword>
<reference evidence="2 3" key="1">
    <citation type="journal article" date="2010" name="Science">
        <title>Genomic analysis of organismal complexity in the multicellular green alga Volvox carteri.</title>
        <authorList>
            <person name="Prochnik S.E."/>
            <person name="Umen J."/>
            <person name="Nedelcu A.M."/>
            <person name="Hallmann A."/>
            <person name="Miller S.M."/>
            <person name="Nishii I."/>
            <person name="Ferris P."/>
            <person name="Kuo A."/>
            <person name="Mitros T."/>
            <person name="Fritz-Laylin L.K."/>
            <person name="Hellsten U."/>
            <person name="Chapman J."/>
            <person name="Simakov O."/>
            <person name="Rensing S.A."/>
            <person name="Terry A."/>
            <person name="Pangilinan J."/>
            <person name="Kapitonov V."/>
            <person name="Jurka J."/>
            <person name="Salamov A."/>
            <person name="Shapiro H."/>
            <person name="Schmutz J."/>
            <person name="Grimwood J."/>
            <person name="Lindquist E."/>
            <person name="Lucas S."/>
            <person name="Grigoriev I.V."/>
            <person name="Schmitt R."/>
            <person name="Kirk D."/>
            <person name="Rokhsar D.S."/>
        </authorList>
    </citation>
    <scope>NUCLEOTIDE SEQUENCE [LARGE SCALE GENOMIC DNA]</scope>
    <source>
        <strain evidence="3">f. Nagariensis / Eve</strain>
    </source>
</reference>
<organism evidence="3">
    <name type="scientific">Volvox carteri f. nagariensis</name>
    <dbReference type="NCBI Taxonomy" id="3068"/>
    <lineage>
        <taxon>Eukaryota</taxon>
        <taxon>Viridiplantae</taxon>
        <taxon>Chlorophyta</taxon>
        <taxon>core chlorophytes</taxon>
        <taxon>Chlorophyceae</taxon>
        <taxon>CS clade</taxon>
        <taxon>Chlamydomonadales</taxon>
        <taxon>Volvocaceae</taxon>
        <taxon>Volvox</taxon>
    </lineage>
</organism>
<dbReference type="STRING" id="3068.D8UAN8"/>
<proteinExistence type="predicted"/>
<protein>
    <submittedName>
        <fullName evidence="2">Uncharacterized protein</fullName>
    </submittedName>
</protein>
<feature type="compositionally biased region" description="Gly residues" evidence="1">
    <location>
        <begin position="770"/>
        <end position="799"/>
    </location>
</feature>
<accession>D8UAN8</accession>
<evidence type="ECO:0000256" key="1">
    <source>
        <dbReference type="SAM" id="MobiDB-lite"/>
    </source>
</evidence>
<feature type="compositionally biased region" description="Low complexity" evidence="1">
    <location>
        <begin position="813"/>
        <end position="830"/>
    </location>
</feature>
<feature type="compositionally biased region" description="Gly residues" evidence="1">
    <location>
        <begin position="738"/>
        <end position="751"/>
    </location>
</feature>